<dbReference type="SUPFAM" id="SSF55874">
    <property type="entry name" value="ATPase domain of HSP90 chaperone/DNA topoisomerase II/histidine kinase"/>
    <property type="match status" value="1"/>
</dbReference>
<dbReference type="SUPFAM" id="SSF47384">
    <property type="entry name" value="Homodimeric domain of signal transducing histidine kinase"/>
    <property type="match status" value="1"/>
</dbReference>
<reference evidence="10" key="1">
    <citation type="submission" date="2023-06" db="EMBL/GenBank/DDBJ databases">
        <title>Draft genome of Marssonina rosae.</title>
        <authorList>
            <person name="Cheng Q."/>
        </authorList>
    </citation>
    <scope>NUCLEOTIDE SEQUENCE</scope>
    <source>
        <strain evidence="10">R4</strain>
    </source>
</reference>
<feature type="region of interest" description="Disordered" evidence="7">
    <location>
        <begin position="1093"/>
        <end position="1116"/>
    </location>
</feature>
<dbReference type="GO" id="GO:0005886">
    <property type="term" value="C:plasma membrane"/>
    <property type="evidence" value="ECO:0007669"/>
    <property type="project" value="TreeGrafter"/>
</dbReference>
<dbReference type="Pfam" id="PF00512">
    <property type="entry name" value="HisKA"/>
    <property type="match status" value="1"/>
</dbReference>
<protein>
    <recommendedName>
        <fullName evidence="2">histidine kinase</fullName>
        <ecNumber evidence="2">2.7.13.3</ecNumber>
    </recommendedName>
</protein>
<feature type="domain" description="Histidine kinase" evidence="8">
    <location>
        <begin position="635"/>
        <end position="897"/>
    </location>
</feature>
<organism evidence="10 11">
    <name type="scientific">Diplocarpon rosae</name>
    <dbReference type="NCBI Taxonomy" id="946125"/>
    <lineage>
        <taxon>Eukaryota</taxon>
        <taxon>Fungi</taxon>
        <taxon>Dikarya</taxon>
        <taxon>Ascomycota</taxon>
        <taxon>Pezizomycotina</taxon>
        <taxon>Leotiomycetes</taxon>
        <taxon>Helotiales</taxon>
        <taxon>Drepanopezizaceae</taxon>
        <taxon>Diplocarpon</taxon>
    </lineage>
</organism>
<dbReference type="SUPFAM" id="SSF55781">
    <property type="entry name" value="GAF domain-like"/>
    <property type="match status" value="1"/>
</dbReference>
<dbReference type="Gene3D" id="1.10.287.130">
    <property type="match status" value="1"/>
</dbReference>
<evidence type="ECO:0000256" key="5">
    <source>
        <dbReference type="ARBA" id="ARBA00022777"/>
    </source>
</evidence>
<dbReference type="InterPro" id="IPR003661">
    <property type="entry name" value="HisK_dim/P_dom"/>
</dbReference>
<feature type="region of interest" description="Disordered" evidence="7">
    <location>
        <begin position="438"/>
        <end position="474"/>
    </location>
</feature>
<evidence type="ECO:0000256" key="7">
    <source>
        <dbReference type="SAM" id="MobiDB-lite"/>
    </source>
</evidence>
<dbReference type="EMBL" id="JAUBYV010000011">
    <property type="protein sequence ID" value="KAK2623887.1"/>
    <property type="molecule type" value="Genomic_DNA"/>
</dbReference>
<evidence type="ECO:0000313" key="10">
    <source>
        <dbReference type="EMBL" id="KAK2623887.1"/>
    </source>
</evidence>
<sequence length="1258" mass="138423">MLAREQSALDQERARVRDLMRYYKPKLHPKIVSPPENTPPDTNIESCVNDGAVSLSVPEDKDAPDASKLLMHDPTLTAFTQLAAYRLDCERSFISLMDYDYQYILAEATRSVSLLAQDQCDPGDEVYLGPRVLDRVWGVCPNTLQVFTAKDSSLNVTTPLVTANQECYIMNDMSAIDWLKKRPYVVGWPYMRFYAEVPIHSPTGHVIGTFCVVDNRPRPEFDRKGIDILKEIASSIMNHLDLVALQRNLQQADRRLKSLGDFVEKKPFPETWSQPDQRPARLPNLPPHRQMGTVRTISDFSSGSRGMIAAPVSDSLSPLPSPSDHIVPASPIQPRVAETVPAEHYLSPLLGRNADVPDPFSVQRRLSMNDLAPKETAATGVRRMFSRACYRLREALELDGVMFIDASFSGPDIDAVKKPDSAPDSPLAVSPTAVSNMTQNVGREGTGALGSSHPHQYPFPAPPRKPDGRRRSSLAEVLGCVEESRSHAEAPPPAAKTASLPRSVLRGLLKKFKDGHIFLFDSDGELLPNHTAASPTIEPEPDTAGMLVDADERKQWARELLKICPGALSIVFYPLWDTYRDQWFAGCLSWTKDYARVIQSSDVTYLAAFTSCIMSEKSRLDVMAADLQKLDFISSVSHELRTPLHGVLASTDALRQASSGPVQDDIIRTITVCGEVLLDTVDQILDFARTTKTTSASNTTEPSRPGRLSGPDAKAVTTLDLSDLVETVVEGVSIGHNFRKLTLGSLDASHGPAGPRVPNSLQSPVMMILSIDWKASWLVRSQVGVWTRIVMNLVGNALKFTDSGFIHVSLKSDTPPRHSANRQSITLEIEDSGRGISEEYIKYHLFTPFVQENHMSIGTGLGLSIVHQLVGNLDGKIHVQSELKHGTRMEVAVPLDVPSELTSSEPVDLVNDIRARCHGIKFCLVDFDYFPDLGETPTGVLTPHARSMLALKRSLANMASDWFGMEVSTSSTLASPGRGISLALRSKLNRQSAPVEGSPLIVLEDVAEGRLRASRGVHYMSMPVGPHKFARTLNRCLDTLSATKPALKTSIPPQSSEVILPQTQYHPEYQERASRRATDGVKEVPTTVREVGEAPLPLRPPPSNTKGGVQTLPVTDSRPANATRTRVLIVEDNMVNLKVLSQYMKSAKQEYVTAMNGLEGLEAFQAEPAAFKLIFMDLSMPVMDGLTSTRHIRAFESQHALPRTRIIALTCFSSAQYQRDAAESGVDMYIVKPVPMKSLKPILELDPADFRGDENAKG</sequence>
<comment type="caution">
    <text evidence="10">The sequence shown here is derived from an EMBL/GenBank/DDBJ whole genome shotgun (WGS) entry which is preliminary data.</text>
</comment>
<dbReference type="InterPro" id="IPR003594">
    <property type="entry name" value="HATPase_dom"/>
</dbReference>
<dbReference type="PANTHER" id="PTHR43047">
    <property type="entry name" value="TWO-COMPONENT HISTIDINE PROTEIN KINASE"/>
    <property type="match status" value="1"/>
</dbReference>
<keyword evidence="11" id="KW-1185">Reference proteome</keyword>
<dbReference type="InterPro" id="IPR005467">
    <property type="entry name" value="His_kinase_dom"/>
</dbReference>
<dbReference type="Gene3D" id="3.30.565.10">
    <property type="entry name" value="Histidine kinase-like ATPase, C-terminal domain"/>
    <property type="match status" value="1"/>
</dbReference>
<dbReference type="SUPFAM" id="SSF52172">
    <property type="entry name" value="CheY-like"/>
    <property type="match status" value="1"/>
</dbReference>
<dbReference type="SMART" id="SM00387">
    <property type="entry name" value="HATPase_c"/>
    <property type="match status" value="1"/>
</dbReference>
<dbReference type="Pfam" id="PF01590">
    <property type="entry name" value="GAF"/>
    <property type="match status" value="1"/>
</dbReference>
<feature type="region of interest" description="Disordered" evidence="7">
    <location>
        <begin position="692"/>
        <end position="712"/>
    </location>
</feature>
<dbReference type="CDD" id="cd17546">
    <property type="entry name" value="REC_hyHK_CKI1_RcsC-like"/>
    <property type="match status" value="1"/>
</dbReference>
<dbReference type="SMART" id="SM00448">
    <property type="entry name" value="REC"/>
    <property type="match status" value="1"/>
</dbReference>
<evidence type="ECO:0000313" key="11">
    <source>
        <dbReference type="Proteomes" id="UP001285354"/>
    </source>
</evidence>
<keyword evidence="3 6" id="KW-0597">Phosphoprotein</keyword>
<dbReference type="InterPro" id="IPR036097">
    <property type="entry name" value="HisK_dim/P_sf"/>
</dbReference>
<proteinExistence type="predicted"/>
<dbReference type="InterPro" id="IPR004358">
    <property type="entry name" value="Sig_transdc_His_kin-like_C"/>
</dbReference>
<evidence type="ECO:0000259" key="8">
    <source>
        <dbReference type="PROSITE" id="PS50109"/>
    </source>
</evidence>
<feature type="region of interest" description="Disordered" evidence="7">
    <location>
        <begin position="267"/>
        <end position="291"/>
    </location>
</feature>
<dbReference type="InterPro" id="IPR001789">
    <property type="entry name" value="Sig_transdc_resp-reg_receiver"/>
</dbReference>
<dbReference type="SMART" id="SM00388">
    <property type="entry name" value="HisKA"/>
    <property type="match status" value="1"/>
</dbReference>
<dbReference type="InterPro" id="IPR036890">
    <property type="entry name" value="HATPase_C_sf"/>
</dbReference>
<feature type="compositionally biased region" description="Polar residues" evidence="7">
    <location>
        <begin position="1104"/>
        <end position="1116"/>
    </location>
</feature>
<evidence type="ECO:0000259" key="9">
    <source>
        <dbReference type="PROSITE" id="PS50110"/>
    </source>
</evidence>
<dbReference type="CDD" id="cd00082">
    <property type="entry name" value="HisKA"/>
    <property type="match status" value="1"/>
</dbReference>
<dbReference type="PRINTS" id="PR00344">
    <property type="entry name" value="BCTRLSENSOR"/>
</dbReference>
<feature type="modified residue" description="4-aspartylphosphate" evidence="6">
    <location>
        <position position="1177"/>
    </location>
</feature>
<dbReference type="Gene3D" id="3.40.50.2300">
    <property type="match status" value="1"/>
</dbReference>
<dbReference type="GO" id="GO:0009927">
    <property type="term" value="F:histidine phosphotransfer kinase activity"/>
    <property type="evidence" value="ECO:0007669"/>
    <property type="project" value="TreeGrafter"/>
</dbReference>
<evidence type="ECO:0000256" key="2">
    <source>
        <dbReference type="ARBA" id="ARBA00012438"/>
    </source>
</evidence>
<dbReference type="PROSITE" id="PS50109">
    <property type="entry name" value="HIS_KIN"/>
    <property type="match status" value="1"/>
</dbReference>
<dbReference type="Proteomes" id="UP001285354">
    <property type="component" value="Unassembled WGS sequence"/>
</dbReference>
<name>A0AAD9SVS0_9HELO</name>
<comment type="catalytic activity">
    <reaction evidence="1">
        <text>ATP + protein L-histidine = ADP + protein N-phospho-L-histidine.</text>
        <dbReference type="EC" id="2.7.13.3"/>
    </reaction>
</comment>
<dbReference type="InterPro" id="IPR029016">
    <property type="entry name" value="GAF-like_dom_sf"/>
</dbReference>
<evidence type="ECO:0000256" key="3">
    <source>
        <dbReference type="ARBA" id="ARBA00022553"/>
    </source>
</evidence>
<dbReference type="FunFam" id="3.30.450.40:FF:000083">
    <property type="entry name" value="Sensor histidine kinase/response regulator, putative (AFU_orthologue AFUA_4G00660)"/>
    <property type="match status" value="1"/>
</dbReference>
<dbReference type="EC" id="2.7.13.3" evidence="2"/>
<keyword evidence="4" id="KW-0808">Transferase</keyword>
<feature type="domain" description="Response regulatory" evidence="9">
    <location>
        <begin position="1126"/>
        <end position="1247"/>
    </location>
</feature>
<dbReference type="InterPro" id="IPR003018">
    <property type="entry name" value="GAF"/>
</dbReference>
<gene>
    <name evidence="10" type="ORF">QTJ16_006521</name>
</gene>
<dbReference type="PROSITE" id="PS50110">
    <property type="entry name" value="RESPONSE_REGULATORY"/>
    <property type="match status" value="1"/>
</dbReference>
<evidence type="ECO:0000256" key="1">
    <source>
        <dbReference type="ARBA" id="ARBA00000085"/>
    </source>
</evidence>
<dbReference type="AlphaFoldDB" id="A0AAD9SVS0"/>
<dbReference type="Pfam" id="PF02518">
    <property type="entry name" value="HATPase_c"/>
    <property type="match status" value="1"/>
</dbReference>
<dbReference type="InterPro" id="IPR011006">
    <property type="entry name" value="CheY-like_superfamily"/>
</dbReference>
<accession>A0AAD9SVS0</accession>
<dbReference type="PANTHER" id="PTHR43047:SF72">
    <property type="entry name" value="OSMOSENSING HISTIDINE PROTEIN KINASE SLN1"/>
    <property type="match status" value="1"/>
</dbReference>
<evidence type="ECO:0000256" key="6">
    <source>
        <dbReference type="PROSITE-ProRule" id="PRU00169"/>
    </source>
</evidence>
<evidence type="ECO:0000256" key="4">
    <source>
        <dbReference type="ARBA" id="ARBA00022679"/>
    </source>
</evidence>
<dbReference type="Gene3D" id="3.30.450.40">
    <property type="match status" value="1"/>
</dbReference>
<keyword evidence="5" id="KW-0418">Kinase</keyword>
<dbReference type="GO" id="GO:0000155">
    <property type="term" value="F:phosphorelay sensor kinase activity"/>
    <property type="evidence" value="ECO:0007669"/>
    <property type="project" value="InterPro"/>
</dbReference>
<dbReference type="Pfam" id="PF00072">
    <property type="entry name" value="Response_reg"/>
    <property type="match status" value="1"/>
</dbReference>